<dbReference type="Proteomes" id="UP000322918">
    <property type="component" value="Unassembled WGS sequence"/>
</dbReference>
<evidence type="ECO:0000313" key="2">
    <source>
        <dbReference type="Proteomes" id="UP000322918"/>
    </source>
</evidence>
<gene>
    <name evidence="1" type="ORF">F1649_15640</name>
</gene>
<reference evidence="1 2" key="1">
    <citation type="submission" date="2019-09" db="EMBL/GenBank/DDBJ databases">
        <title>Pararcticibacter amylolyticus gen. nov., sp. nov., isolated from a rottenly hemp rope, and reclassification of Pedobacter tournemirensis as Pararcticibacter tournemirensis comb. nov.</title>
        <authorList>
            <person name="Cai Y."/>
        </authorList>
    </citation>
    <scope>NUCLEOTIDE SEQUENCE [LARGE SCALE GENOMIC DNA]</scope>
    <source>
        <strain evidence="1 2">TF5-37.2-LB10</strain>
    </source>
</reference>
<protein>
    <submittedName>
        <fullName evidence="1">Uncharacterized protein</fullName>
    </submittedName>
</protein>
<sequence length="121" mass="14591">MQCDLQMMLALFDEDDQFPWATCIDDLEIFLLGLRKQKLTEKDFYRFLHQRADLHGRLIVNDEGQVTGQFLKHKRILHQKDIYRFSPEDDYIYDKLYSTGLGFANERRMERKTNPRFLKVV</sequence>
<evidence type="ECO:0000313" key="1">
    <source>
        <dbReference type="EMBL" id="KAA8480056.1"/>
    </source>
</evidence>
<dbReference type="AlphaFoldDB" id="A0A5M9GZI0"/>
<dbReference type="RefSeq" id="WP_141814968.1">
    <property type="nucleotide sequence ID" value="NZ_VFPL01000001.1"/>
</dbReference>
<dbReference type="EMBL" id="VWNE01000026">
    <property type="protein sequence ID" value="KAA8480056.1"/>
    <property type="molecule type" value="Genomic_DNA"/>
</dbReference>
<proteinExistence type="predicted"/>
<name>A0A5M9GZI0_9SPHI</name>
<accession>A0A5M9GZI0</accession>
<comment type="caution">
    <text evidence="1">The sequence shown here is derived from an EMBL/GenBank/DDBJ whole genome shotgun (WGS) entry which is preliminary data.</text>
</comment>
<keyword evidence="2" id="KW-1185">Reference proteome</keyword>
<dbReference type="OrthoDB" id="7060647at2"/>
<organism evidence="1 2">
    <name type="scientific">Arcticibacter tournemirensis</name>
    <dbReference type="NCBI Taxonomy" id="699437"/>
    <lineage>
        <taxon>Bacteria</taxon>
        <taxon>Pseudomonadati</taxon>
        <taxon>Bacteroidota</taxon>
        <taxon>Sphingobacteriia</taxon>
        <taxon>Sphingobacteriales</taxon>
        <taxon>Sphingobacteriaceae</taxon>
        <taxon>Arcticibacter</taxon>
    </lineage>
</organism>